<dbReference type="EMBL" id="JAOYFB010000005">
    <property type="protein sequence ID" value="KAK4016253.1"/>
    <property type="molecule type" value="Genomic_DNA"/>
</dbReference>
<reference evidence="2 3" key="1">
    <citation type="journal article" date="2023" name="Nucleic Acids Res.">
        <title>The hologenome of Daphnia magna reveals possible DNA methylation and microbiome-mediated evolution of the host genome.</title>
        <authorList>
            <person name="Chaturvedi A."/>
            <person name="Li X."/>
            <person name="Dhandapani V."/>
            <person name="Marshall H."/>
            <person name="Kissane S."/>
            <person name="Cuenca-Cambronero M."/>
            <person name="Asole G."/>
            <person name="Calvet F."/>
            <person name="Ruiz-Romero M."/>
            <person name="Marangio P."/>
            <person name="Guigo R."/>
            <person name="Rago D."/>
            <person name="Mirbahai L."/>
            <person name="Eastwood N."/>
            <person name="Colbourne J.K."/>
            <person name="Zhou J."/>
            <person name="Mallon E."/>
            <person name="Orsini L."/>
        </authorList>
    </citation>
    <scope>NUCLEOTIDE SEQUENCE [LARGE SCALE GENOMIC DNA]</scope>
    <source>
        <strain evidence="2">LRV0_1</strain>
    </source>
</reference>
<evidence type="ECO:0000256" key="1">
    <source>
        <dbReference type="SAM" id="MobiDB-lite"/>
    </source>
</evidence>
<proteinExistence type="predicted"/>
<comment type="caution">
    <text evidence="2">The sequence shown here is derived from an EMBL/GenBank/DDBJ whole genome shotgun (WGS) entry which is preliminary data.</text>
</comment>
<name>A0ABQ9ZU04_9CRUS</name>
<evidence type="ECO:0000313" key="2">
    <source>
        <dbReference type="EMBL" id="KAK4016253.1"/>
    </source>
</evidence>
<evidence type="ECO:0000313" key="3">
    <source>
        <dbReference type="Proteomes" id="UP001234178"/>
    </source>
</evidence>
<keyword evidence="3" id="KW-1185">Reference proteome</keyword>
<sequence length="242" mass="25626">MAHYIEQDYTSTEESGAEDSDEDIITDYLSPLDDNGNLDAAVSATRILSPGAASAATGATISSRFFDSDDTTDSPAVRISAEMEAAGAAAAAAATAGCDGTTTRTSSDDPTISANNYATTAESIPIISVTQHSPAASKAFFILVNLERCSRPEMRVSVLWEAAAGRRANLARHYQLLVGNGDVTRIIEDAKSLRCTWGPVGAALFNLPMTSNNPMLLLPHVSMADERLKLVRLANRIENSNS</sequence>
<feature type="region of interest" description="Disordered" evidence="1">
    <location>
        <begin position="1"/>
        <end position="20"/>
    </location>
</feature>
<organism evidence="2 3">
    <name type="scientific">Daphnia magna</name>
    <dbReference type="NCBI Taxonomy" id="35525"/>
    <lineage>
        <taxon>Eukaryota</taxon>
        <taxon>Metazoa</taxon>
        <taxon>Ecdysozoa</taxon>
        <taxon>Arthropoda</taxon>
        <taxon>Crustacea</taxon>
        <taxon>Branchiopoda</taxon>
        <taxon>Diplostraca</taxon>
        <taxon>Cladocera</taxon>
        <taxon>Anomopoda</taxon>
        <taxon>Daphniidae</taxon>
        <taxon>Daphnia</taxon>
    </lineage>
</organism>
<gene>
    <name evidence="2" type="ORF">OUZ56_031202</name>
</gene>
<dbReference type="Proteomes" id="UP001234178">
    <property type="component" value="Unassembled WGS sequence"/>
</dbReference>
<protein>
    <submittedName>
        <fullName evidence="2">Uncharacterized protein</fullName>
    </submittedName>
</protein>
<accession>A0ABQ9ZU04</accession>